<dbReference type="AlphaFoldDB" id="A0A840QLS6"/>
<evidence type="ECO:0000313" key="10">
    <source>
        <dbReference type="Proteomes" id="UP000551878"/>
    </source>
</evidence>
<dbReference type="InterPro" id="IPR050638">
    <property type="entry name" value="AA-Vitamin_Transporters"/>
</dbReference>
<evidence type="ECO:0000256" key="7">
    <source>
        <dbReference type="SAM" id="Phobius"/>
    </source>
</evidence>
<sequence length="304" mass="33359">MRLAYFSTILGAALWGLIGIFVQGLYSYGFTPWEVVGIRLFVSAVLTVLFLLIFSRRLLVIQLKHIPFFIGTGIISISFFNWAYFTVMEGASLSLAVTLLYTGPVFVTILSRLIFQEALTTKKLSALVMTVVGCSFVVGFLPFGTSSISMSLLITGVASGFFYALYSIFGKFVSPYYNPLTITAYSMIFGALFLLPTSQLWEKQAVFAKPEVWLLAIGLAIIATVLGYIFYTYGLARIESSRASILSTIEPVVAISVGVLIFGDSMEVWQVLGMILVITSVFLTIETKKEAKVVNEKSTQTSTG</sequence>
<evidence type="ECO:0000259" key="8">
    <source>
        <dbReference type="Pfam" id="PF00892"/>
    </source>
</evidence>
<evidence type="ECO:0000256" key="1">
    <source>
        <dbReference type="ARBA" id="ARBA00004651"/>
    </source>
</evidence>
<dbReference type="SUPFAM" id="SSF103481">
    <property type="entry name" value="Multidrug resistance efflux transporter EmrE"/>
    <property type="match status" value="2"/>
</dbReference>
<feature type="domain" description="EamA" evidence="8">
    <location>
        <begin position="4"/>
        <end position="138"/>
    </location>
</feature>
<keyword evidence="5 7" id="KW-1133">Transmembrane helix</keyword>
<dbReference type="PANTHER" id="PTHR32322">
    <property type="entry name" value="INNER MEMBRANE TRANSPORTER"/>
    <property type="match status" value="1"/>
</dbReference>
<comment type="caution">
    <text evidence="9">The sequence shown here is derived from an EMBL/GenBank/DDBJ whole genome shotgun (WGS) entry which is preliminary data.</text>
</comment>
<evidence type="ECO:0000313" key="9">
    <source>
        <dbReference type="EMBL" id="MBB5172318.1"/>
    </source>
</evidence>
<evidence type="ECO:0000256" key="6">
    <source>
        <dbReference type="ARBA" id="ARBA00023136"/>
    </source>
</evidence>
<feature type="transmembrane region" description="Helical" evidence="7">
    <location>
        <begin position="126"/>
        <end position="144"/>
    </location>
</feature>
<keyword evidence="6 7" id="KW-0472">Membrane</keyword>
<organism evidence="9 10">
    <name type="scientific">Texcoconibacillus texcoconensis</name>
    <dbReference type="NCBI Taxonomy" id="1095777"/>
    <lineage>
        <taxon>Bacteria</taxon>
        <taxon>Bacillati</taxon>
        <taxon>Bacillota</taxon>
        <taxon>Bacilli</taxon>
        <taxon>Bacillales</taxon>
        <taxon>Bacillaceae</taxon>
        <taxon>Texcoconibacillus</taxon>
    </lineage>
</organism>
<dbReference type="RefSeq" id="WP_246421461.1">
    <property type="nucleotide sequence ID" value="NZ_JACHHB010000002.1"/>
</dbReference>
<evidence type="ECO:0000256" key="3">
    <source>
        <dbReference type="ARBA" id="ARBA00022475"/>
    </source>
</evidence>
<protein>
    <submittedName>
        <fullName evidence="9">Drug/metabolite transporter (DMT)-like permease</fullName>
    </submittedName>
</protein>
<feature type="transmembrane region" description="Helical" evidence="7">
    <location>
        <begin position="66"/>
        <end position="85"/>
    </location>
</feature>
<feature type="transmembrane region" description="Helical" evidence="7">
    <location>
        <begin position="12"/>
        <end position="30"/>
    </location>
</feature>
<keyword evidence="4 7" id="KW-0812">Transmembrane</keyword>
<dbReference type="Pfam" id="PF00892">
    <property type="entry name" value="EamA"/>
    <property type="match status" value="2"/>
</dbReference>
<feature type="transmembrane region" description="Helical" evidence="7">
    <location>
        <begin position="213"/>
        <end position="231"/>
    </location>
</feature>
<name>A0A840QLS6_9BACI</name>
<dbReference type="GO" id="GO:0005886">
    <property type="term" value="C:plasma membrane"/>
    <property type="evidence" value="ECO:0007669"/>
    <property type="project" value="UniProtKB-SubCell"/>
</dbReference>
<dbReference type="InterPro" id="IPR000620">
    <property type="entry name" value="EamA_dom"/>
</dbReference>
<evidence type="ECO:0000256" key="4">
    <source>
        <dbReference type="ARBA" id="ARBA00022692"/>
    </source>
</evidence>
<gene>
    <name evidence="9" type="ORF">HNQ41_000462</name>
</gene>
<feature type="transmembrane region" description="Helical" evidence="7">
    <location>
        <begin position="268"/>
        <end position="285"/>
    </location>
</feature>
<keyword evidence="3" id="KW-1003">Cell membrane</keyword>
<evidence type="ECO:0000256" key="2">
    <source>
        <dbReference type="ARBA" id="ARBA00007362"/>
    </source>
</evidence>
<keyword evidence="10" id="KW-1185">Reference proteome</keyword>
<dbReference type="Proteomes" id="UP000551878">
    <property type="component" value="Unassembled WGS sequence"/>
</dbReference>
<feature type="transmembrane region" description="Helical" evidence="7">
    <location>
        <begin position="36"/>
        <end position="54"/>
    </location>
</feature>
<feature type="transmembrane region" description="Helical" evidence="7">
    <location>
        <begin position="150"/>
        <end position="170"/>
    </location>
</feature>
<dbReference type="EMBL" id="JACHHB010000002">
    <property type="protein sequence ID" value="MBB5172318.1"/>
    <property type="molecule type" value="Genomic_DNA"/>
</dbReference>
<dbReference type="InterPro" id="IPR037185">
    <property type="entry name" value="EmrE-like"/>
</dbReference>
<proteinExistence type="inferred from homology"/>
<feature type="domain" description="EamA" evidence="8">
    <location>
        <begin position="153"/>
        <end position="284"/>
    </location>
</feature>
<feature type="transmembrane region" description="Helical" evidence="7">
    <location>
        <begin position="182"/>
        <end position="201"/>
    </location>
</feature>
<feature type="transmembrane region" description="Helical" evidence="7">
    <location>
        <begin position="243"/>
        <end position="262"/>
    </location>
</feature>
<dbReference type="PANTHER" id="PTHR32322:SF18">
    <property type="entry name" value="S-ADENOSYLMETHIONINE_S-ADENOSYLHOMOCYSTEINE TRANSPORTER"/>
    <property type="match status" value="1"/>
</dbReference>
<accession>A0A840QLS6</accession>
<evidence type="ECO:0000256" key="5">
    <source>
        <dbReference type="ARBA" id="ARBA00022989"/>
    </source>
</evidence>
<reference evidence="9 10" key="1">
    <citation type="submission" date="2020-08" db="EMBL/GenBank/DDBJ databases">
        <title>Genomic Encyclopedia of Type Strains, Phase IV (KMG-IV): sequencing the most valuable type-strain genomes for metagenomic binning, comparative biology and taxonomic classification.</title>
        <authorList>
            <person name="Goeker M."/>
        </authorList>
    </citation>
    <scope>NUCLEOTIDE SEQUENCE [LARGE SCALE GENOMIC DNA]</scope>
    <source>
        <strain evidence="9 10">DSM 24696</strain>
    </source>
</reference>
<feature type="transmembrane region" description="Helical" evidence="7">
    <location>
        <begin position="91"/>
        <end position="114"/>
    </location>
</feature>
<comment type="subcellular location">
    <subcellularLocation>
        <location evidence="1">Cell membrane</location>
        <topology evidence="1">Multi-pass membrane protein</topology>
    </subcellularLocation>
</comment>
<dbReference type="Gene3D" id="1.10.3730.20">
    <property type="match status" value="1"/>
</dbReference>
<comment type="similarity">
    <text evidence="2">Belongs to the EamA transporter family.</text>
</comment>